<reference evidence="1 2" key="2">
    <citation type="submission" date="2020-03" db="EMBL/GenBank/DDBJ databases">
        <authorList>
            <person name="Ichikawa N."/>
            <person name="Kimura A."/>
            <person name="Kitahashi Y."/>
            <person name="Uohara A."/>
        </authorList>
    </citation>
    <scope>NUCLEOTIDE SEQUENCE [LARGE SCALE GENOMIC DNA]</scope>
    <source>
        <strain evidence="1 2">NBRC 108638</strain>
    </source>
</reference>
<evidence type="ECO:0000313" key="1">
    <source>
        <dbReference type="EMBL" id="GFJ94892.1"/>
    </source>
</evidence>
<reference evidence="1 2" key="1">
    <citation type="submission" date="2020-03" db="EMBL/GenBank/DDBJ databases">
        <title>Whole genome shotgun sequence of Phytohabitans rumicis NBRC 108638.</title>
        <authorList>
            <person name="Komaki H."/>
            <person name="Tamura T."/>
        </authorList>
    </citation>
    <scope>NUCLEOTIDE SEQUENCE [LARGE SCALE GENOMIC DNA]</scope>
    <source>
        <strain evidence="1 2">NBRC 108638</strain>
    </source>
</reference>
<protein>
    <submittedName>
        <fullName evidence="1">Uncharacterized protein</fullName>
    </submittedName>
</protein>
<sequence length="117" mass="12338">MPSALRVAPLLTAIGGLPLPVCTYARNDALKPQSSAPPVTSTGAAEAGATAAIEAATPTATAATHCRDRRMPPVWCMSMLMPFLLDARNAIRLGSPNLLRNPPVTRLREARDPLRLG</sequence>
<evidence type="ECO:0000313" key="2">
    <source>
        <dbReference type="Proteomes" id="UP000482960"/>
    </source>
</evidence>
<gene>
    <name evidence="1" type="ORF">Prum_085340</name>
</gene>
<keyword evidence="2" id="KW-1185">Reference proteome</keyword>
<dbReference type="AlphaFoldDB" id="A0A6V8LCG6"/>
<accession>A0A6V8LCG6</accession>
<organism evidence="1 2">
    <name type="scientific">Phytohabitans rumicis</name>
    <dbReference type="NCBI Taxonomy" id="1076125"/>
    <lineage>
        <taxon>Bacteria</taxon>
        <taxon>Bacillati</taxon>
        <taxon>Actinomycetota</taxon>
        <taxon>Actinomycetes</taxon>
        <taxon>Micromonosporales</taxon>
        <taxon>Micromonosporaceae</taxon>
    </lineage>
</organism>
<proteinExistence type="predicted"/>
<dbReference type="EMBL" id="BLPG01000001">
    <property type="protein sequence ID" value="GFJ94892.1"/>
    <property type="molecule type" value="Genomic_DNA"/>
</dbReference>
<dbReference type="Proteomes" id="UP000482960">
    <property type="component" value="Unassembled WGS sequence"/>
</dbReference>
<comment type="caution">
    <text evidence="1">The sequence shown here is derived from an EMBL/GenBank/DDBJ whole genome shotgun (WGS) entry which is preliminary data.</text>
</comment>
<name>A0A6V8LCG6_9ACTN</name>